<feature type="region of interest" description="C-terminal hotdog fold" evidence="6">
    <location>
        <begin position="296"/>
        <end position="433"/>
    </location>
</feature>
<dbReference type="InterPro" id="IPR020802">
    <property type="entry name" value="TesA-like"/>
</dbReference>
<dbReference type="SUPFAM" id="SSF53474">
    <property type="entry name" value="alpha/beta-Hydrolases"/>
    <property type="match status" value="1"/>
</dbReference>
<dbReference type="Gene3D" id="1.10.1200.10">
    <property type="entry name" value="ACP-like"/>
    <property type="match status" value="2"/>
</dbReference>
<dbReference type="SMART" id="SM00825">
    <property type="entry name" value="PKS_KS"/>
    <property type="match status" value="1"/>
</dbReference>
<accession>A0A318NIJ1</accession>
<dbReference type="InterPro" id="IPR018201">
    <property type="entry name" value="Ketoacyl_synth_AS"/>
</dbReference>
<evidence type="ECO:0000256" key="1">
    <source>
        <dbReference type="ARBA" id="ARBA00022450"/>
    </source>
</evidence>
<dbReference type="PROSITE" id="PS00012">
    <property type="entry name" value="PHOSPHOPANTETHEINE"/>
    <property type="match status" value="1"/>
</dbReference>
<dbReference type="InterPro" id="IPR057326">
    <property type="entry name" value="KR_dom"/>
</dbReference>
<evidence type="ECO:0000313" key="10">
    <source>
        <dbReference type="EMBL" id="PYC66952.1"/>
    </source>
</evidence>
<dbReference type="GO" id="GO:0031177">
    <property type="term" value="F:phosphopantetheine binding"/>
    <property type="evidence" value="ECO:0007669"/>
    <property type="project" value="InterPro"/>
</dbReference>
<comment type="caution">
    <text evidence="6">Lacks conserved residue(s) required for the propagation of feature annotation.</text>
</comment>
<dbReference type="InterPro" id="IPR049552">
    <property type="entry name" value="PKS_DH_N"/>
</dbReference>
<dbReference type="SUPFAM" id="SSF47336">
    <property type="entry name" value="ACP-like"/>
    <property type="match status" value="2"/>
</dbReference>
<evidence type="ECO:0000256" key="5">
    <source>
        <dbReference type="ARBA" id="ARBA00023315"/>
    </source>
</evidence>
<dbReference type="InterPro" id="IPR001031">
    <property type="entry name" value="Thioesterase"/>
</dbReference>
<reference evidence="10 11" key="1">
    <citation type="submission" date="2018-03" db="EMBL/GenBank/DDBJ databases">
        <title>Bioinformatic expansion and discovery of thiopeptide antibiotics.</title>
        <authorList>
            <person name="Schwalen C.J."/>
            <person name="Hudson G.A."/>
            <person name="Mitchell D.A."/>
        </authorList>
    </citation>
    <scope>NUCLEOTIDE SEQUENCE [LARGE SCALE GENOMIC DNA]</scope>
    <source>
        <strain evidence="10 11">NRRL 8041</strain>
    </source>
</reference>
<keyword evidence="4" id="KW-0511">Multifunctional enzyme</keyword>
<dbReference type="Pfam" id="PF21089">
    <property type="entry name" value="PKS_DH_N"/>
    <property type="match status" value="2"/>
</dbReference>
<dbReference type="InterPro" id="IPR014043">
    <property type="entry name" value="Acyl_transferase_dom"/>
</dbReference>
<dbReference type="InterPro" id="IPR006162">
    <property type="entry name" value="Ppantetheine_attach_site"/>
</dbReference>
<dbReference type="FunFam" id="3.40.47.10:FF:000019">
    <property type="entry name" value="Polyketide synthase type I"/>
    <property type="match status" value="1"/>
</dbReference>
<evidence type="ECO:0000256" key="3">
    <source>
        <dbReference type="ARBA" id="ARBA00022679"/>
    </source>
</evidence>
<dbReference type="InterPro" id="IPR009081">
    <property type="entry name" value="PP-bd_ACP"/>
</dbReference>
<dbReference type="Pfam" id="PF08659">
    <property type="entry name" value="KR"/>
    <property type="match status" value="1"/>
</dbReference>
<keyword evidence="2" id="KW-0597">Phosphoprotein</keyword>
<dbReference type="CDD" id="cd08956">
    <property type="entry name" value="KR_3_FAS_SDR_x"/>
    <property type="match status" value="1"/>
</dbReference>
<dbReference type="Proteomes" id="UP000248333">
    <property type="component" value="Unassembled WGS sequence"/>
</dbReference>
<dbReference type="PROSITE" id="PS52019">
    <property type="entry name" value="PKS_MFAS_DH"/>
    <property type="match status" value="2"/>
</dbReference>
<dbReference type="SMART" id="SM00823">
    <property type="entry name" value="PKS_PP"/>
    <property type="match status" value="2"/>
</dbReference>
<keyword evidence="1" id="KW-0596">Phosphopantetheine</keyword>
<dbReference type="Gene3D" id="3.40.50.1820">
    <property type="entry name" value="alpha/beta hydrolase"/>
    <property type="match status" value="1"/>
</dbReference>
<dbReference type="Pfam" id="PF22953">
    <property type="entry name" value="SpnB_Rossmann"/>
    <property type="match status" value="1"/>
</dbReference>
<feature type="domain" description="PKS/mFAS DH" evidence="9">
    <location>
        <begin position="159"/>
        <end position="433"/>
    </location>
</feature>
<dbReference type="SMART" id="SM00826">
    <property type="entry name" value="PKS_DH"/>
    <property type="match status" value="2"/>
</dbReference>
<dbReference type="PANTHER" id="PTHR43775">
    <property type="entry name" value="FATTY ACID SYNTHASE"/>
    <property type="match status" value="1"/>
</dbReference>
<evidence type="ECO:0000256" key="4">
    <source>
        <dbReference type="ARBA" id="ARBA00023268"/>
    </source>
</evidence>
<dbReference type="InterPro" id="IPR020806">
    <property type="entry name" value="PKS_PP-bd"/>
</dbReference>
<dbReference type="Pfam" id="PF16197">
    <property type="entry name" value="KAsynt_C_assoc"/>
    <property type="match status" value="1"/>
</dbReference>
<dbReference type="InterPro" id="IPR001227">
    <property type="entry name" value="Ac_transferase_dom_sf"/>
</dbReference>
<evidence type="ECO:0000256" key="2">
    <source>
        <dbReference type="ARBA" id="ARBA00022553"/>
    </source>
</evidence>
<feature type="domain" description="Carrier" evidence="7">
    <location>
        <begin position="2164"/>
        <end position="2241"/>
    </location>
</feature>
<feature type="domain" description="Carrier" evidence="7">
    <location>
        <begin position="881"/>
        <end position="956"/>
    </location>
</feature>
<dbReference type="Gene3D" id="3.40.50.720">
    <property type="entry name" value="NAD(P)-binding Rossmann-like Domain"/>
    <property type="match status" value="1"/>
</dbReference>
<dbReference type="OrthoDB" id="5476359at2"/>
<dbReference type="Pfam" id="PF00698">
    <property type="entry name" value="Acyl_transf_1"/>
    <property type="match status" value="1"/>
</dbReference>
<dbReference type="Pfam" id="PF00550">
    <property type="entry name" value="PP-binding"/>
    <property type="match status" value="2"/>
</dbReference>
<feature type="domain" description="PKS/mFAS DH" evidence="9">
    <location>
        <begin position="1865"/>
        <end position="2129"/>
    </location>
</feature>
<dbReference type="Gene3D" id="3.30.70.3290">
    <property type="match status" value="1"/>
</dbReference>
<dbReference type="InterPro" id="IPR013968">
    <property type="entry name" value="PKS_KR"/>
</dbReference>
<evidence type="ECO:0000256" key="6">
    <source>
        <dbReference type="PROSITE-ProRule" id="PRU01363"/>
    </source>
</evidence>
<feature type="region of interest" description="N-terminal hotdog fold" evidence="6">
    <location>
        <begin position="159"/>
        <end position="282"/>
    </location>
</feature>
<keyword evidence="3" id="KW-0808">Transferase</keyword>
<dbReference type="InterPro" id="IPR042104">
    <property type="entry name" value="PKS_dehydratase_sf"/>
</dbReference>
<dbReference type="InterPro" id="IPR055123">
    <property type="entry name" value="SpnB-like_Rossmann"/>
</dbReference>
<dbReference type="SUPFAM" id="SSF53901">
    <property type="entry name" value="Thiolase-like"/>
    <property type="match status" value="1"/>
</dbReference>
<dbReference type="InterPro" id="IPR014030">
    <property type="entry name" value="Ketoacyl_synth_N"/>
</dbReference>
<evidence type="ECO:0000313" key="11">
    <source>
        <dbReference type="Proteomes" id="UP000248333"/>
    </source>
</evidence>
<dbReference type="Pfam" id="PF14765">
    <property type="entry name" value="PS-DH"/>
    <property type="match status" value="2"/>
</dbReference>
<gene>
    <name evidence="10" type="ORF">C7C45_23015</name>
</gene>
<feature type="active site" description="Proton acceptor; for dehydratase activity" evidence="6">
    <location>
        <position position="191"/>
    </location>
</feature>
<dbReference type="SUPFAM" id="SSF55048">
    <property type="entry name" value="Probable ACP-binding domain of malonyl-CoA ACP transacylase"/>
    <property type="match status" value="1"/>
</dbReference>
<feature type="region of interest" description="N-terminal hotdog fold" evidence="6">
    <location>
        <begin position="1865"/>
        <end position="1989"/>
    </location>
</feature>
<dbReference type="InterPro" id="IPR016035">
    <property type="entry name" value="Acyl_Trfase/lysoPLipase"/>
</dbReference>
<sequence>MDPMLDDFRAVLRTLTFHPPVRPIVSTVTGALATTELTDPEHWVRQVRHPVRFADAIGALTAAGVGTFAEVGPDAVLSGLVPGCVPVQRADRPAAATLVAAVGRLYATGARTDWTALLGGTPGGHVDLPTYPFQRTRYWMTPSSGVGDPGTLGLSPAGHPLLGAEVMLAGSDGMVLTGRLSAATHPWLADHRVGGAILFPGAGFVELAGHAADRAGCGRVSGLTLHAPLVLPDHCGVQVQITVGAPGEDGDRTLAVHARPESGDGPWTWHAAGTLAAADTAGPPAADLTAWPPAGAEAVDLTGFYPEVTARGLGYGPVFQALRAAWRRGDEFFAEVALPGAVTGEASRYGLHPAVLDGALQAAGLSGFTGHEAALPFEWRAITLHAAGASAARVRVSRADGGGLALDLADAAGAPLVTVGAVVLRPIAADRLAEAAPDPLRDALFGLDWVPVALPAGVPATVAALDAVTGDAEVPDVLVLDAGSPGVTAAGVHAEVARVLAALQGWLAEPRFAATRLVVRTTGAVALPGADVTDLAGAAVRGLVRSAQTEFPGRIVLLDTDSTADADALLPKIVASGESQVVVREAGVRVARLARRTPAATPDAAFGDGTVLLTGATGGLGRLLARHLVARHGVRDLLLVSRRGPAADGGLVAELTGLGARVELVACDLADRGAVEALLAGRALTGVVHAAGVLSDGVVGSLTPQRLDLVLRPKVDAAWHLHELTAGHPLSAFVLFSSSAGVLGAAGQANYGAANAYLDALAASRRAAGLPAVSPAWGMWGTGTGMAGHIGADDLPRIAGTGFVPLTADEGLALFDAVLAGTEPSPAAVRLDLGALRQHSDALPELFRGLVPAQRRTAAAAGADTSMVRRLAGQSPVDRENTLRELVRAQVATALGHSSPDGIELDRAFQDLGFDSLTAVELRNGLSVATGVQLSATLVFDNPTPLALVGYLHDELLGAAEPDGEPAAETVTAADEPIAIVGMSCRYPGGVGSPEDLWRLVASGGDGISGFPDDRGWDVDGWFSLDAGESARQGGFVADATGFDAGFFGISADEASIMDPQQRLLLEASWEAIERSGIDPRTLRGSTTGVFAGVMQPDYDPGMFVNHAAGFRGVGLSQSIVSGRVAYLLGLEGPAVSVDTACSSSLVALHWAIQALRQGDCSLALAGGVTVISTPAAFVDFDQQKGLAADGRCKSYSAGADGIGWAEGVGVLVVERLSDARRHGHHVLAVVRGSAVNSDGASNGMTAPNGAAQERVIRRALATAGLTPQEVDAVEGFGAGTRLGDPIEVRALLAAYGQERDRPLWLGSVKSNIGHTQSASGVAGVIKMVMAMRHGELPRTLHADDRSPHVDWTTGEVRLLTDRIPWEVGDRPRRAGVSSFGRSGTNVHVILEQGDVVVEPEPVDPAERPAGPALPLLLSARTAEALPAQARALADLLAAGDADLLDVGYSLAALRNPYDHQAVLIGAGPDELREVLGEFAAGGDPAGAVVGRPAEGGRTAFLFGGPGAQRPGMARDLYAAFPAFAAAFDEVCAKLDRQLDRPLREVVFADEGTVAAGLLEQTTFMQAALFAVEVSVYRLLESWGLRPDAVAGYSTGAIAAAHVAGVLTLADAVKLCAAGADLIQELPAGVMTLIRASEDEIRPMLTDEVDLASVDGPDRVVVAGPADEVDEIAGYWAQRGRETTRLRVRRAFHSPAVEDVLEDYFEVADRLTYQPPALPLVAHLDGEPVAADDLASPEHWERQLRATVRFGDELRQLAADGVTRFVGLGPDAGLTELVAANLPDADVLAVPVLPAGVGEVTAVLTAAARLQVAGQPLDWARLYAGRGAREVPLPVYAFHRTRHWIEMDTLAVGEVTAAGLEEAGHPLLGATVPLAGSDTLVLTGRLSTSAQPWLAGHSAHDVPRLPGSALAELVLHAGDHVGLSRVAELTEHRPVVLSDTGGIRLQVVVEAPDTTGTRAFAVYTRPEDDAAAAWTRHADGVLAEATGAALCTLADWPPAGAEPVDLGGRYAGRQERGPVPHGLRGVWRHGRDTYAEVRLPEGTDVNGFALHPALLEAALHAVAPEGGETLVPAVWTGIEVYATGATAVRVRLRDLGDGGYGVAVADPTGRPVAAAGSVTLVPAAGTSGGTRPKATVRQSVRQRVRDTTPTPGEASRVFVSGSAEDRDQQVRRLVRDTVAALTEADPETVDLDRHFIDLGLNSLTVTELGIELEAATGLPLHEVVYAHPTPESLARHLVTALATPESADPVVSPALPEEPSETLRDLFRAAAFAGRLDQGLDVLSAAARLRPVFGDEDGPSLTPVPLVSGPARPRLLLIETPMAMGNPYQYGRLAAGFRHRRDVLSVPVPGVATGEALPASADVVLRRLADAVLAAAGDEPFVLAGYSAGGILAQGVAQVLQDAGHAPQGLVLIDTQPVSRAPQGGAEPVMPPVMTDMVAGLFALESSVGKFGNAQLTGMAWYVDLLAEVALRKLAIPVLYLQAAKPIGAGQEPVTWPYADLVEAVPGDHFTMMEAEAATTSDAIEQWLSPAAADA</sequence>
<dbReference type="PROSITE" id="PS50075">
    <property type="entry name" value="CARRIER"/>
    <property type="match status" value="2"/>
</dbReference>
<feature type="domain" description="Ketosynthase family 3 (KS3)" evidence="8">
    <location>
        <begin position="975"/>
        <end position="1393"/>
    </location>
</feature>
<dbReference type="InterPro" id="IPR029058">
    <property type="entry name" value="AB_hydrolase_fold"/>
</dbReference>
<dbReference type="Pfam" id="PF00975">
    <property type="entry name" value="Thioesterase"/>
    <property type="match status" value="1"/>
</dbReference>
<keyword evidence="5" id="KW-0012">Acyltransferase</keyword>
<dbReference type="SMART" id="SM00822">
    <property type="entry name" value="PKS_KR"/>
    <property type="match status" value="1"/>
</dbReference>
<dbReference type="PROSITE" id="PS00606">
    <property type="entry name" value="KS3_1"/>
    <property type="match status" value="1"/>
</dbReference>
<dbReference type="SUPFAM" id="SSF52151">
    <property type="entry name" value="FabD/lysophospholipase-like"/>
    <property type="match status" value="2"/>
</dbReference>
<dbReference type="InterPro" id="IPR050091">
    <property type="entry name" value="PKS_NRPS_Biosynth_Enz"/>
</dbReference>
<dbReference type="GO" id="GO:0004312">
    <property type="term" value="F:fatty acid synthase activity"/>
    <property type="evidence" value="ECO:0007669"/>
    <property type="project" value="TreeGrafter"/>
</dbReference>
<dbReference type="InterPro" id="IPR016039">
    <property type="entry name" value="Thiolase-like"/>
</dbReference>
<dbReference type="InterPro" id="IPR014031">
    <property type="entry name" value="Ketoacyl_synth_C"/>
</dbReference>
<dbReference type="Pfam" id="PF00109">
    <property type="entry name" value="ketoacyl-synt"/>
    <property type="match status" value="1"/>
</dbReference>
<dbReference type="SMART" id="SM00827">
    <property type="entry name" value="PKS_AT"/>
    <property type="match status" value="1"/>
</dbReference>
<dbReference type="CDD" id="cd00833">
    <property type="entry name" value="PKS"/>
    <property type="match status" value="1"/>
</dbReference>
<organism evidence="10 11">
    <name type="scientific">Micromonospora arborensis</name>
    <dbReference type="NCBI Taxonomy" id="2116518"/>
    <lineage>
        <taxon>Bacteria</taxon>
        <taxon>Bacillati</taxon>
        <taxon>Actinomycetota</taxon>
        <taxon>Actinomycetes</taxon>
        <taxon>Micromonosporales</taxon>
        <taxon>Micromonosporaceae</taxon>
        <taxon>Micromonospora</taxon>
    </lineage>
</organism>
<dbReference type="GO" id="GO:0006633">
    <property type="term" value="P:fatty acid biosynthetic process"/>
    <property type="evidence" value="ECO:0007669"/>
    <property type="project" value="InterPro"/>
</dbReference>
<protein>
    <recommendedName>
        <fullName evidence="12">Beta-ketoacyl synthase</fullName>
    </recommendedName>
</protein>
<dbReference type="Pfam" id="PF02801">
    <property type="entry name" value="Ketoacyl-synt_C"/>
    <property type="match status" value="1"/>
</dbReference>
<dbReference type="SUPFAM" id="SSF51735">
    <property type="entry name" value="NAD(P)-binding Rossmann-fold domains"/>
    <property type="match status" value="2"/>
</dbReference>
<dbReference type="PANTHER" id="PTHR43775:SF51">
    <property type="entry name" value="INACTIVE PHENOLPHTHIOCEROL SYNTHESIS POLYKETIDE SYNTHASE TYPE I PKS1-RELATED"/>
    <property type="match status" value="1"/>
</dbReference>
<proteinExistence type="predicted"/>
<evidence type="ECO:0000259" key="7">
    <source>
        <dbReference type="PROSITE" id="PS50075"/>
    </source>
</evidence>
<dbReference type="PROSITE" id="PS52004">
    <property type="entry name" value="KS3_2"/>
    <property type="match status" value="1"/>
</dbReference>
<dbReference type="SMART" id="SM01294">
    <property type="entry name" value="PKS_PP_betabranch"/>
    <property type="match status" value="1"/>
</dbReference>
<evidence type="ECO:0000259" key="8">
    <source>
        <dbReference type="PROSITE" id="PS52004"/>
    </source>
</evidence>
<dbReference type="FunFam" id="1.10.1200.10:FF:000007">
    <property type="entry name" value="Probable polyketide synthase pks17"/>
    <property type="match status" value="1"/>
</dbReference>
<dbReference type="InterPro" id="IPR016036">
    <property type="entry name" value="Malonyl_transacylase_ACP-bd"/>
</dbReference>
<dbReference type="InterPro" id="IPR036291">
    <property type="entry name" value="NAD(P)-bd_dom_sf"/>
</dbReference>
<comment type="caution">
    <text evidence="10">The sequence shown here is derived from an EMBL/GenBank/DDBJ whole genome shotgun (WGS) entry which is preliminary data.</text>
</comment>
<dbReference type="Gene3D" id="3.40.366.10">
    <property type="entry name" value="Malonyl-Coenzyme A Acyl Carrier Protein, domain 2"/>
    <property type="match status" value="2"/>
</dbReference>
<dbReference type="Gene3D" id="3.40.47.10">
    <property type="match status" value="1"/>
</dbReference>
<dbReference type="InterPro" id="IPR032821">
    <property type="entry name" value="PKS_assoc"/>
</dbReference>
<dbReference type="InterPro" id="IPR049900">
    <property type="entry name" value="PKS_mFAS_DH"/>
</dbReference>
<name>A0A318NIJ1_9ACTN</name>
<dbReference type="InterPro" id="IPR020841">
    <property type="entry name" value="PKS_Beta-ketoAc_synthase_dom"/>
</dbReference>
<dbReference type="InterPro" id="IPR036736">
    <property type="entry name" value="ACP-like_sf"/>
</dbReference>
<feature type="active site" description="Proton donor; for dehydratase activity" evidence="6">
    <location>
        <position position="357"/>
    </location>
</feature>
<dbReference type="EMBL" id="PYBV01000029">
    <property type="protein sequence ID" value="PYC66952.1"/>
    <property type="molecule type" value="Genomic_DNA"/>
</dbReference>
<dbReference type="InterPro" id="IPR049551">
    <property type="entry name" value="PKS_DH_C"/>
</dbReference>
<dbReference type="Gene3D" id="3.10.129.110">
    <property type="entry name" value="Polyketide synthase dehydratase"/>
    <property type="match status" value="2"/>
</dbReference>
<dbReference type="GO" id="GO:0004315">
    <property type="term" value="F:3-oxoacyl-[acyl-carrier-protein] synthase activity"/>
    <property type="evidence" value="ECO:0007669"/>
    <property type="project" value="InterPro"/>
</dbReference>
<dbReference type="SMART" id="SM00824">
    <property type="entry name" value="PKS_TE"/>
    <property type="match status" value="1"/>
</dbReference>
<dbReference type="InterPro" id="IPR020807">
    <property type="entry name" value="PKS_DH"/>
</dbReference>
<evidence type="ECO:0008006" key="12">
    <source>
        <dbReference type="Google" id="ProtNLM"/>
    </source>
</evidence>
<feature type="region of interest" description="C-terminal hotdog fold" evidence="6">
    <location>
        <begin position="2001"/>
        <end position="2129"/>
    </location>
</feature>
<evidence type="ECO:0000259" key="9">
    <source>
        <dbReference type="PROSITE" id="PS52019"/>
    </source>
</evidence>
<keyword evidence="11" id="KW-1185">Reference proteome</keyword>